<accession>A0A382T423</accession>
<dbReference type="AlphaFoldDB" id="A0A382T423"/>
<gene>
    <name evidence="1" type="ORF">METZ01_LOCUS368885</name>
</gene>
<feature type="non-terminal residue" evidence="1">
    <location>
        <position position="1"/>
    </location>
</feature>
<reference evidence="1" key="1">
    <citation type="submission" date="2018-05" db="EMBL/GenBank/DDBJ databases">
        <authorList>
            <person name="Lanie J.A."/>
            <person name="Ng W.-L."/>
            <person name="Kazmierczak K.M."/>
            <person name="Andrzejewski T.M."/>
            <person name="Davidsen T.M."/>
            <person name="Wayne K.J."/>
            <person name="Tettelin H."/>
            <person name="Glass J.I."/>
            <person name="Rusch D."/>
            <person name="Podicherti R."/>
            <person name="Tsui H.-C.T."/>
            <person name="Winkler M.E."/>
        </authorList>
    </citation>
    <scope>NUCLEOTIDE SEQUENCE</scope>
</reference>
<protein>
    <recommendedName>
        <fullName evidence="2">Organic solvent tolerance-like N-terminal domain-containing protein</fullName>
    </recommendedName>
</protein>
<name>A0A382T423_9ZZZZ</name>
<evidence type="ECO:0008006" key="2">
    <source>
        <dbReference type="Google" id="ProtNLM"/>
    </source>
</evidence>
<proteinExistence type="predicted"/>
<dbReference type="EMBL" id="UINC01133220">
    <property type="protein sequence ID" value="SVD16031.1"/>
    <property type="molecule type" value="Genomic_DNA"/>
</dbReference>
<organism evidence="1">
    <name type="scientific">marine metagenome</name>
    <dbReference type="NCBI Taxonomy" id="408172"/>
    <lineage>
        <taxon>unclassified sequences</taxon>
        <taxon>metagenomes</taxon>
        <taxon>ecological metagenomes</taxon>
    </lineage>
</organism>
<evidence type="ECO:0000313" key="1">
    <source>
        <dbReference type="EMBL" id="SVD16031.1"/>
    </source>
</evidence>
<feature type="non-terminal residue" evidence="1">
    <location>
        <position position="58"/>
    </location>
</feature>
<sequence length="58" mass="6521">VYVDKEKKIIYAEGEVEISDTKQNLILTEKAEYDKSKNLAKALGQTNIVTSEEFKVTG</sequence>